<evidence type="ECO:0000256" key="2">
    <source>
        <dbReference type="ARBA" id="ARBA00005745"/>
    </source>
</evidence>
<comment type="subcellular location">
    <subcellularLocation>
        <location evidence="1">Cell membrane</location>
        <topology evidence="1">Multi-pass membrane protein</topology>
    </subcellularLocation>
</comment>
<dbReference type="Proteomes" id="UP000070449">
    <property type="component" value="Unassembled WGS sequence"/>
</dbReference>
<evidence type="ECO:0000256" key="6">
    <source>
        <dbReference type="ARBA" id="ARBA00023136"/>
    </source>
</evidence>
<feature type="domain" description="Type II secretion system protein GspF" evidence="7">
    <location>
        <begin position="5"/>
        <end position="77"/>
    </location>
</feature>
<evidence type="ECO:0000256" key="3">
    <source>
        <dbReference type="ARBA" id="ARBA00022475"/>
    </source>
</evidence>
<dbReference type="InterPro" id="IPR018076">
    <property type="entry name" value="T2SS_GspF_dom"/>
</dbReference>
<protein>
    <submittedName>
        <fullName evidence="8">Type IV pilin biogenesis protein</fullName>
    </submittedName>
</protein>
<evidence type="ECO:0000313" key="9">
    <source>
        <dbReference type="Proteomes" id="UP000070449"/>
    </source>
</evidence>
<feature type="non-terminal residue" evidence="8">
    <location>
        <position position="77"/>
    </location>
</feature>
<comment type="similarity">
    <text evidence="2">Belongs to the GSP F family.</text>
</comment>
<reference evidence="8 9" key="1">
    <citation type="submission" date="2015-02" db="EMBL/GenBank/DDBJ databases">
        <title>Improved understanding of the partial-nitritation anammox process through 23 genomes representing the majority of the microbial community.</title>
        <authorList>
            <person name="Speth D.R."/>
            <person name="In T Zandt M."/>
            <person name="Guerrero Cruz S."/>
            <person name="Jetten M.S."/>
            <person name="Dutilh B.E."/>
        </authorList>
    </citation>
    <scope>NUCLEOTIDE SEQUENCE [LARGE SCALE GENOMIC DNA]</scope>
    <source>
        <strain evidence="8">OLB21</strain>
    </source>
</reference>
<sequence>MALFYAAQEVSKGQQIAGPLGRNKVVPLIVLKMISTGEQTGALDKILGDLARFYEDQVEEITSNLTKLMEPLILLIV</sequence>
<dbReference type="Gene3D" id="1.20.81.30">
    <property type="entry name" value="Type II secretion system (T2SS), domain F"/>
    <property type="match status" value="1"/>
</dbReference>
<keyword evidence="6" id="KW-0472">Membrane</keyword>
<dbReference type="GO" id="GO:0005886">
    <property type="term" value="C:plasma membrane"/>
    <property type="evidence" value="ECO:0007669"/>
    <property type="project" value="UniProtKB-SubCell"/>
</dbReference>
<keyword evidence="3" id="KW-1003">Cell membrane</keyword>
<name>A0A136KJH9_9BACT</name>
<dbReference type="PANTHER" id="PTHR30012:SF0">
    <property type="entry name" value="TYPE II SECRETION SYSTEM PROTEIN F-RELATED"/>
    <property type="match status" value="1"/>
</dbReference>
<gene>
    <name evidence="8" type="ORF">UZ20_WS6002000373</name>
</gene>
<dbReference type="PANTHER" id="PTHR30012">
    <property type="entry name" value="GENERAL SECRETION PATHWAY PROTEIN"/>
    <property type="match status" value="1"/>
</dbReference>
<dbReference type="Pfam" id="PF00482">
    <property type="entry name" value="T2SSF"/>
    <property type="match status" value="1"/>
</dbReference>
<proteinExistence type="inferred from homology"/>
<evidence type="ECO:0000313" key="8">
    <source>
        <dbReference type="EMBL" id="KXK09570.1"/>
    </source>
</evidence>
<evidence type="ECO:0000256" key="5">
    <source>
        <dbReference type="ARBA" id="ARBA00022989"/>
    </source>
</evidence>
<dbReference type="InterPro" id="IPR042094">
    <property type="entry name" value="T2SS_GspF_sf"/>
</dbReference>
<evidence type="ECO:0000256" key="1">
    <source>
        <dbReference type="ARBA" id="ARBA00004651"/>
    </source>
</evidence>
<evidence type="ECO:0000256" key="4">
    <source>
        <dbReference type="ARBA" id="ARBA00022692"/>
    </source>
</evidence>
<evidence type="ECO:0000259" key="7">
    <source>
        <dbReference type="Pfam" id="PF00482"/>
    </source>
</evidence>
<comment type="caution">
    <text evidence="8">The sequence shown here is derived from an EMBL/GenBank/DDBJ whole genome shotgun (WGS) entry which is preliminary data.</text>
</comment>
<keyword evidence="5" id="KW-1133">Transmembrane helix</keyword>
<accession>A0A136KJH9</accession>
<dbReference type="InterPro" id="IPR003004">
    <property type="entry name" value="GspF/PilC"/>
</dbReference>
<dbReference type="EMBL" id="JYPD01000014">
    <property type="protein sequence ID" value="KXK09570.1"/>
    <property type="molecule type" value="Genomic_DNA"/>
</dbReference>
<dbReference type="STRING" id="1617427.UZ20_WS6002000373"/>
<keyword evidence="4" id="KW-0812">Transmembrane</keyword>
<dbReference type="AlphaFoldDB" id="A0A136KJH9"/>
<organism evidence="8 9">
    <name type="scientific">candidate division WS6 bacterium OLB21</name>
    <dbReference type="NCBI Taxonomy" id="1617427"/>
    <lineage>
        <taxon>Bacteria</taxon>
        <taxon>Candidatus Dojkabacteria</taxon>
    </lineage>
</organism>